<evidence type="ECO:0000313" key="3">
    <source>
        <dbReference type="Proteomes" id="UP000829720"/>
    </source>
</evidence>
<name>A0A8T3E901_9TELE</name>
<accession>A0A8T3E901</accession>
<evidence type="ECO:0000313" key="2">
    <source>
        <dbReference type="EMBL" id="KAI1903285.1"/>
    </source>
</evidence>
<sequence>MGTKQTKGAGPEPGPSPQHKRTPTKQRGDIFASFMLKSGDRFGRGGPPPPYQRRIGMIQEMMVMAKEGKQNEATELLKTLRQVSDIRYEDECVPAHRPKQCREEQSDSCQGTSKCTTGEFGKANVTAGKLYS</sequence>
<gene>
    <name evidence="2" type="ORF">AGOR_G00025630</name>
</gene>
<dbReference type="OrthoDB" id="8855292at2759"/>
<comment type="caution">
    <text evidence="2">The sequence shown here is derived from an EMBL/GenBank/DDBJ whole genome shotgun (WGS) entry which is preliminary data.</text>
</comment>
<dbReference type="PANTHER" id="PTHR39654:SF3">
    <property type="entry name" value="LEUCINE RICH REPEAT CONTAINING 75A"/>
    <property type="match status" value="1"/>
</dbReference>
<keyword evidence="3" id="KW-1185">Reference proteome</keyword>
<evidence type="ECO:0000256" key="1">
    <source>
        <dbReference type="SAM" id="MobiDB-lite"/>
    </source>
</evidence>
<dbReference type="Proteomes" id="UP000829720">
    <property type="component" value="Unassembled WGS sequence"/>
</dbReference>
<reference evidence="2" key="1">
    <citation type="submission" date="2021-01" db="EMBL/GenBank/DDBJ databases">
        <authorList>
            <person name="Zahm M."/>
            <person name="Roques C."/>
            <person name="Cabau C."/>
            <person name="Klopp C."/>
            <person name="Donnadieu C."/>
            <person name="Jouanno E."/>
            <person name="Lampietro C."/>
            <person name="Louis A."/>
            <person name="Herpin A."/>
            <person name="Echchiki A."/>
            <person name="Berthelot C."/>
            <person name="Parey E."/>
            <person name="Roest-Crollius H."/>
            <person name="Braasch I."/>
            <person name="Postlethwait J."/>
            <person name="Bobe J."/>
            <person name="Montfort J."/>
            <person name="Bouchez O."/>
            <person name="Begum T."/>
            <person name="Mejri S."/>
            <person name="Adams A."/>
            <person name="Chen W.-J."/>
            <person name="Guiguen Y."/>
        </authorList>
    </citation>
    <scope>NUCLEOTIDE SEQUENCE</scope>
    <source>
        <tissue evidence="2">Blood</tissue>
    </source>
</reference>
<dbReference type="AlphaFoldDB" id="A0A8T3E901"/>
<proteinExistence type="predicted"/>
<dbReference type="PANTHER" id="PTHR39654">
    <property type="entry name" value="LEUCINE-RICH REPEAT-CONTAINING PROTEIN 75A-LIKE ISOFORM X1"/>
    <property type="match status" value="1"/>
</dbReference>
<organism evidence="2 3">
    <name type="scientific">Albula goreensis</name>
    <dbReference type="NCBI Taxonomy" id="1534307"/>
    <lineage>
        <taxon>Eukaryota</taxon>
        <taxon>Metazoa</taxon>
        <taxon>Chordata</taxon>
        <taxon>Craniata</taxon>
        <taxon>Vertebrata</taxon>
        <taxon>Euteleostomi</taxon>
        <taxon>Actinopterygii</taxon>
        <taxon>Neopterygii</taxon>
        <taxon>Teleostei</taxon>
        <taxon>Albuliformes</taxon>
        <taxon>Albulidae</taxon>
        <taxon>Albula</taxon>
    </lineage>
</organism>
<dbReference type="EMBL" id="JAERUA010000002">
    <property type="protein sequence ID" value="KAI1903285.1"/>
    <property type="molecule type" value="Genomic_DNA"/>
</dbReference>
<protein>
    <submittedName>
        <fullName evidence="2">Uncharacterized protein</fullName>
    </submittedName>
</protein>
<feature type="region of interest" description="Disordered" evidence="1">
    <location>
        <begin position="1"/>
        <end position="28"/>
    </location>
</feature>